<gene>
    <name evidence="2" type="ORF">BECKDK2373C_GA0170839_102838</name>
</gene>
<organism evidence="2">
    <name type="scientific">Candidatus Kentrum sp. DK</name>
    <dbReference type="NCBI Taxonomy" id="2126562"/>
    <lineage>
        <taxon>Bacteria</taxon>
        <taxon>Pseudomonadati</taxon>
        <taxon>Pseudomonadota</taxon>
        <taxon>Gammaproteobacteria</taxon>
        <taxon>Candidatus Kentrum</taxon>
    </lineage>
</organism>
<feature type="region of interest" description="Disordered" evidence="1">
    <location>
        <begin position="174"/>
        <end position="196"/>
    </location>
</feature>
<proteinExistence type="predicted"/>
<evidence type="ECO:0000256" key="1">
    <source>
        <dbReference type="SAM" id="MobiDB-lite"/>
    </source>
</evidence>
<dbReference type="EMBL" id="CAADEY010000028">
    <property type="protein sequence ID" value="VFJ50330.1"/>
    <property type="molecule type" value="Genomic_DNA"/>
</dbReference>
<protein>
    <submittedName>
        <fullName evidence="2">Uncharacterized protein</fullName>
    </submittedName>
</protein>
<name>A0A450SCZ1_9GAMM</name>
<feature type="compositionally biased region" description="Polar residues" evidence="1">
    <location>
        <begin position="183"/>
        <end position="195"/>
    </location>
</feature>
<evidence type="ECO:0000313" key="2">
    <source>
        <dbReference type="EMBL" id="VFJ50330.1"/>
    </source>
</evidence>
<accession>A0A450SCZ1</accession>
<sequence>MTFSASNRMSCATKTLCAPNASVGTGTWHPSKAPGYDKSATPPGLYLPGPSVAVGCPLRRWLHTPPFGEFEQVVLYRYGPAQVGLDQHDTSCAGLVAPFMTEPTMPAAHTVPKRREGTQFPEAPAFESCAPKLEPGCEENAMETRHGVTSPLPRTGCFFLRALSKIFQVRDGSRECGYGPKTSRASKTGPSTQTRRMAAPVAVVTGTVHPAQAPIPQAMNSSRQT</sequence>
<reference evidence="2" key="1">
    <citation type="submission" date="2019-02" db="EMBL/GenBank/DDBJ databases">
        <authorList>
            <person name="Gruber-Vodicka R. H."/>
            <person name="Seah K. B. B."/>
        </authorList>
    </citation>
    <scope>NUCLEOTIDE SEQUENCE</scope>
    <source>
        <strain evidence="2">BECK_DK161</strain>
    </source>
</reference>
<dbReference type="AlphaFoldDB" id="A0A450SCZ1"/>